<dbReference type="GO" id="GO:0022857">
    <property type="term" value="F:transmembrane transporter activity"/>
    <property type="evidence" value="ECO:0007669"/>
    <property type="project" value="InterPro"/>
</dbReference>
<dbReference type="InterPro" id="IPR020846">
    <property type="entry name" value="MFS_dom"/>
</dbReference>
<sequence>MPLGLGGTLVAPLTGRLERAIGARAVMALGAALLTAANLALLGASQAWVLFLATAVAGAGIGLALTQSMNIVLATVPGERTASVSGMTFVIKAVGGALGAQVGAGMLAAGGAAVPAWSDFRTAFVVGAAVVVVAVLSSFALPARIETTAKDVMALTR</sequence>
<evidence type="ECO:0000256" key="2">
    <source>
        <dbReference type="ARBA" id="ARBA00022692"/>
    </source>
</evidence>
<keyword evidence="8" id="KW-1185">Reference proteome</keyword>
<feature type="transmembrane region" description="Helical" evidence="5">
    <location>
        <begin position="48"/>
        <end position="73"/>
    </location>
</feature>
<proteinExistence type="predicted"/>
<protein>
    <submittedName>
        <fullName evidence="7">MFS family permease</fullName>
    </submittedName>
</protein>
<feature type="transmembrane region" description="Helical" evidence="5">
    <location>
        <begin position="21"/>
        <end position="42"/>
    </location>
</feature>
<keyword evidence="2 5" id="KW-0812">Transmembrane</keyword>
<evidence type="ECO:0000256" key="5">
    <source>
        <dbReference type="SAM" id="Phobius"/>
    </source>
</evidence>
<dbReference type="InterPro" id="IPR011701">
    <property type="entry name" value="MFS"/>
</dbReference>
<evidence type="ECO:0000259" key="6">
    <source>
        <dbReference type="PROSITE" id="PS50850"/>
    </source>
</evidence>
<feature type="transmembrane region" description="Helical" evidence="5">
    <location>
        <begin position="123"/>
        <end position="143"/>
    </location>
</feature>
<gene>
    <name evidence="7" type="ORF">HNP84_007201</name>
</gene>
<comment type="caution">
    <text evidence="7">The sequence shown here is derived from an EMBL/GenBank/DDBJ whole genome shotgun (WGS) entry which is preliminary data.</text>
</comment>
<dbReference type="Proteomes" id="UP000578449">
    <property type="component" value="Unassembled WGS sequence"/>
</dbReference>
<evidence type="ECO:0000256" key="3">
    <source>
        <dbReference type="ARBA" id="ARBA00022989"/>
    </source>
</evidence>
<organism evidence="7 8">
    <name type="scientific">Thermocatellispora tengchongensis</name>
    <dbReference type="NCBI Taxonomy" id="1073253"/>
    <lineage>
        <taxon>Bacteria</taxon>
        <taxon>Bacillati</taxon>
        <taxon>Actinomycetota</taxon>
        <taxon>Actinomycetes</taxon>
        <taxon>Streptosporangiales</taxon>
        <taxon>Streptosporangiaceae</taxon>
        <taxon>Thermocatellispora</taxon>
    </lineage>
</organism>
<dbReference type="PROSITE" id="PS50850">
    <property type="entry name" value="MFS"/>
    <property type="match status" value="1"/>
</dbReference>
<evidence type="ECO:0000256" key="1">
    <source>
        <dbReference type="ARBA" id="ARBA00004651"/>
    </source>
</evidence>
<reference evidence="7 8" key="1">
    <citation type="submission" date="2020-08" db="EMBL/GenBank/DDBJ databases">
        <title>Genomic Encyclopedia of Type Strains, Phase IV (KMG-IV): sequencing the most valuable type-strain genomes for metagenomic binning, comparative biology and taxonomic classification.</title>
        <authorList>
            <person name="Goeker M."/>
        </authorList>
    </citation>
    <scope>NUCLEOTIDE SEQUENCE [LARGE SCALE GENOMIC DNA]</scope>
    <source>
        <strain evidence="7 8">DSM 45615</strain>
    </source>
</reference>
<dbReference type="Pfam" id="PF07690">
    <property type="entry name" value="MFS_1"/>
    <property type="match status" value="1"/>
</dbReference>
<name>A0A840PEP4_9ACTN</name>
<evidence type="ECO:0000313" key="7">
    <source>
        <dbReference type="EMBL" id="MBB5137449.1"/>
    </source>
</evidence>
<dbReference type="EMBL" id="JACHGN010000017">
    <property type="protein sequence ID" value="MBB5137449.1"/>
    <property type="molecule type" value="Genomic_DNA"/>
</dbReference>
<evidence type="ECO:0000313" key="8">
    <source>
        <dbReference type="Proteomes" id="UP000578449"/>
    </source>
</evidence>
<dbReference type="RefSeq" id="WP_221337159.1">
    <property type="nucleotide sequence ID" value="NZ_BAABIX010000012.1"/>
</dbReference>
<dbReference type="AlphaFoldDB" id="A0A840PEP4"/>
<accession>A0A840PEP4</accession>
<comment type="subcellular location">
    <subcellularLocation>
        <location evidence="1">Cell membrane</location>
        <topology evidence="1">Multi-pass membrane protein</topology>
    </subcellularLocation>
</comment>
<feature type="domain" description="Major facilitator superfamily (MFS) profile" evidence="6">
    <location>
        <begin position="1"/>
        <end position="157"/>
    </location>
</feature>
<evidence type="ECO:0000256" key="4">
    <source>
        <dbReference type="ARBA" id="ARBA00023136"/>
    </source>
</evidence>
<keyword evidence="3 5" id="KW-1133">Transmembrane helix</keyword>
<dbReference type="SUPFAM" id="SSF103473">
    <property type="entry name" value="MFS general substrate transporter"/>
    <property type="match status" value="1"/>
</dbReference>
<keyword evidence="4 5" id="KW-0472">Membrane</keyword>
<dbReference type="InterPro" id="IPR036259">
    <property type="entry name" value="MFS_trans_sf"/>
</dbReference>
<feature type="transmembrane region" description="Helical" evidence="5">
    <location>
        <begin position="94"/>
        <end position="117"/>
    </location>
</feature>
<dbReference type="Gene3D" id="1.20.1250.20">
    <property type="entry name" value="MFS general substrate transporter like domains"/>
    <property type="match status" value="1"/>
</dbReference>
<dbReference type="GO" id="GO:0005886">
    <property type="term" value="C:plasma membrane"/>
    <property type="evidence" value="ECO:0007669"/>
    <property type="project" value="UniProtKB-SubCell"/>
</dbReference>